<dbReference type="Gene3D" id="3.30.420.10">
    <property type="entry name" value="Ribonuclease H-like superfamily/Ribonuclease H"/>
    <property type="match status" value="2"/>
</dbReference>
<gene>
    <name evidence="3" type="ORF">SPI_09065</name>
</gene>
<evidence type="ECO:0000313" key="3">
    <source>
        <dbReference type="EMBL" id="OAA54131.1"/>
    </source>
</evidence>
<keyword evidence="4" id="KW-1185">Reference proteome</keyword>
<dbReference type="EMBL" id="AZHD01000025">
    <property type="protein sequence ID" value="OAA54131.1"/>
    <property type="molecule type" value="Genomic_DNA"/>
</dbReference>
<accession>A0A167MAC6</accession>
<dbReference type="GO" id="GO:0000175">
    <property type="term" value="F:3'-5'-RNA exonuclease activity"/>
    <property type="evidence" value="ECO:0007669"/>
    <property type="project" value="TreeGrafter"/>
</dbReference>
<dbReference type="AlphaFoldDB" id="A0A167MAC6"/>
<feature type="region of interest" description="Disordered" evidence="2">
    <location>
        <begin position="463"/>
        <end position="483"/>
    </location>
</feature>
<dbReference type="GO" id="GO:1990432">
    <property type="term" value="P:siRNA 3'-end processing"/>
    <property type="evidence" value="ECO:0007669"/>
    <property type="project" value="TreeGrafter"/>
</dbReference>
<reference evidence="3 4" key="1">
    <citation type="journal article" date="2016" name="Genome Biol. Evol.">
        <title>Divergent and convergent evolution of fungal pathogenicity.</title>
        <authorList>
            <person name="Shang Y."/>
            <person name="Xiao G."/>
            <person name="Zheng P."/>
            <person name="Cen K."/>
            <person name="Zhan S."/>
            <person name="Wang C."/>
        </authorList>
    </citation>
    <scope>NUCLEOTIDE SEQUENCE [LARGE SCALE GENOMIC DNA]</scope>
    <source>
        <strain evidence="3 4">RCEF 264</strain>
    </source>
</reference>
<dbReference type="PANTHER" id="PTHR15092:SF22">
    <property type="entry name" value="POLY(A)-SPECIFIC RIBONUCLEASE PNLDC1"/>
    <property type="match status" value="1"/>
</dbReference>
<name>A0A167MAC6_9HYPO</name>
<dbReference type="SUPFAM" id="SSF53098">
    <property type="entry name" value="Ribonuclease H-like"/>
    <property type="match status" value="1"/>
</dbReference>
<dbReference type="GO" id="GO:0005634">
    <property type="term" value="C:nucleus"/>
    <property type="evidence" value="ECO:0007669"/>
    <property type="project" value="TreeGrafter"/>
</dbReference>
<dbReference type="InterPro" id="IPR012337">
    <property type="entry name" value="RNaseH-like_sf"/>
</dbReference>
<proteinExistence type="inferred from homology"/>
<dbReference type="GO" id="GO:1990431">
    <property type="term" value="P:priRNA 3'-end processing"/>
    <property type="evidence" value="ECO:0007669"/>
    <property type="project" value="TreeGrafter"/>
</dbReference>
<evidence type="ECO:0000313" key="4">
    <source>
        <dbReference type="Proteomes" id="UP000076874"/>
    </source>
</evidence>
<evidence type="ECO:0000256" key="2">
    <source>
        <dbReference type="SAM" id="MobiDB-lite"/>
    </source>
</evidence>
<dbReference type="Pfam" id="PF04857">
    <property type="entry name" value="CAF1"/>
    <property type="match status" value="1"/>
</dbReference>
<sequence length="515" mass="59185">MNVLINRFWSQLPDVIQNIAHADYVALDLEMTGIEPRNAPRLWNPTEDEMYQRAKQGAQTFNILQLGISCLRYDEEKDAYMICSYNFHVSPLFKTDSDGSTAILARMVDRTLVVSYDTLCFLRAHRIRLEDSYVDGIQYLSRAEEREVLPRFLLRETSRDREDIGLQDQDQETQAFYNQVRDEIKTWEKDPDGDDYLNVANPHGGRVNRFQQRLIHQLLANEFSGNYVALCKHNHFMQIVRSDNAHEVKVREDETQCRTLFRPICVDLLEHVEEKVRDRHRSLRAQRGLRYIVEALAGGDFAEDAVDLLDPQNEEPSAHDATYTIQSQLRDCEKKLKSKTPVLIGHNMFLDMCFLYEAFVEPLPGTLDEFKHEIHKLFPRIIDTKALIASRSHNMMPVGNLEELYIDALKQPSPPVEHLIPVSYNKPDTRLAHQAGFDSSMTGILFLKRASIMLEAEDGLRAESAADEAPMEPAENSNAKKGSRLPEWDNEFFHLHGNKLWNRNVAIAVTGAGET</sequence>
<dbReference type="InterPro" id="IPR036397">
    <property type="entry name" value="RNaseH_sf"/>
</dbReference>
<dbReference type="STRING" id="1081102.A0A167MAC6"/>
<dbReference type="GO" id="GO:0000289">
    <property type="term" value="P:nuclear-transcribed mRNA poly(A) tail shortening"/>
    <property type="evidence" value="ECO:0007669"/>
    <property type="project" value="TreeGrafter"/>
</dbReference>
<comment type="similarity">
    <text evidence="1">Belongs to the CAF1 family.</text>
</comment>
<comment type="caution">
    <text evidence="3">The sequence shown here is derived from an EMBL/GenBank/DDBJ whole genome shotgun (WGS) entry which is preliminary data.</text>
</comment>
<evidence type="ECO:0000256" key="1">
    <source>
        <dbReference type="ARBA" id="ARBA00008372"/>
    </source>
</evidence>
<dbReference type="GO" id="GO:0003723">
    <property type="term" value="F:RNA binding"/>
    <property type="evidence" value="ECO:0007669"/>
    <property type="project" value="TreeGrafter"/>
</dbReference>
<dbReference type="InterPro" id="IPR006941">
    <property type="entry name" value="RNase_CAF1"/>
</dbReference>
<dbReference type="Proteomes" id="UP000076874">
    <property type="component" value="Unassembled WGS sequence"/>
</dbReference>
<protein>
    <submittedName>
        <fullName evidence="3">Caf1 family ribonuclease</fullName>
    </submittedName>
</protein>
<dbReference type="InterPro" id="IPR051181">
    <property type="entry name" value="CAF1_poly(A)_ribonucleases"/>
</dbReference>
<dbReference type="PANTHER" id="PTHR15092">
    <property type="entry name" value="POLY A -SPECIFIC RIBONUCLEASE/TARGET OF EGR1, MEMBER 1"/>
    <property type="match status" value="1"/>
</dbReference>
<organism evidence="3 4">
    <name type="scientific">Niveomyces insectorum RCEF 264</name>
    <dbReference type="NCBI Taxonomy" id="1081102"/>
    <lineage>
        <taxon>Eukaryota</taxon>
        <taxon>Fungi</taxon>
        <taxon>Dikarya</taxon>
        <taxon>Ascomycota</taxon>
        <taxon>Pezizomycotina</taxon>
        <taxon>Sordariomycetes</taxon>
        <taxon>Hypocreomycetidae</taxon>
        <taxon>Hypocreales</taxon>
        <taxon>Cordycipitaceae</taxon>
        <taxon>Niveomyces</taxon>
    </lineage>
</organism>
<dbReference type="OrthoDB" id="4916036at2759"/>